<evidence type="ECO:0000313" key="1">
    <source>
        <dbReference type="EMBL" id="RTQ52082.1"/>
    </source>
</evidence>
<dbReference type="RefSeq" id="WP_126691739.1">
    <property type="nucleotide sequence ID" value="NZ_RXOF01000002.1"/>
</dbReference>
<keyword evidence="2" id="KW-1185">Reference proteome</keyword>
<dbReference type="OrthoDB" id="979415at2"/>
<evidence type="ECO:0000313" key="2">
    <source>
        <dbReference type="Proteomes" id="UP000282184"/>
    </source>
</evidence>
<dbReference type="Proteomes" id="UP000282184">
    <property type="component" value="Unassembled WGS sequence"/>
</dbReference>
<sequence>MSVLLAHPFLHVHLHPGPVPVLETEWLGFAGSADFRAALTQAVDAARLHGGRGWVADDRRLGPVRPVDMDWVADWLLPTLDALGIRRFALVESEESLNRFLINNMYQTVTPELPQMEFQAFPNLAEARAWAAEQDQELEASS</sequence>
<evidence type="ECO:0008006" key="3">
    <source>
        <dbReference type="Google" id="ProtNLM"/>
    </source>
</evidence>
<protein>
    <recommendedName>
        <fullName evidence="3">STAS/SEC14 domain-containing protein</fullName>
    </recommendedName>
</protein>
<gene>
    <name evidence="1" type="ORF">EJV47_03370</name>
</gene>
<dbReference type="AlphaFoldDB" id="A0A431U6K4"/>
<organism evidence="1 2">
    <name type="scientific">Hymenobacter gummosus</name>
    <dbReference type="NCBI Taxonomy" id="1776032"/>
    <lineage>
        <taxon>Bacteria</taxon>
        <taxon>Pseudomonadati</taxon>
        <taxon>Bacteroidota</taxon>
        <taxon>Cytophagia</taxon>
        <taxon>Cytophagales</taxon>
        <taxon>Hymenobacteraceae</taxon>
        <taxon>Hymenobacter</taxon>
    </lineage>
</organism>
<comment type="caution">
    <text evidence="1">The sequence shown here is derived from an EMBL/GenBank/DDBJ whole genome shotgun (WGS) entry which is preliminary data.</text>
</comment>
<dbReference type="EMBL" id="RXOF01000002">
    <property type="protein sequence ID" value="RTQ52082.1"/>
    <property type="molecule type" value="Genomic_DNA"/>
</dbReference>
<reference evidence="1 2" key="1">
    <citation type="submission" date="2018-12" db="EMBL/GenBank/DDBJ databases">
        <title>Hymenobacter gummosus sp. nov., isolated from a spring.</title>
        <authorList>
            <person name="Nie L."/>
        </authorList>
    </citation>
    <scope>NUCLEOTIDE SEQUENCE [LARGE SCALE GENOMIC DNA]</scope>
    <source>
        <strain evidence="1 2">KCTC 52166</strain>
    </source>
</reference>
<proteinExistence type="predicted"/>
<name>A0A431U6K4_9BACT</name>
<accession>A0A431U6K4</accession>